<keyword evidence="3" id="KW-1185">Reference proteome</keyword>
<sequence>MDISATSFRGHQKHTQLEQGKEQRFTRLKEGKEERFIPMKKEVKQDGTKREKLELFFQLMCADCYNAHYVNYDNVHLSYNRESSTQLIVAADYSYIRYAMDAKKARFETNIGRVSR</sequence>
<proteinExistence type="predicted"/>
<feature type="compositionally biased region" description="Basic and acidic residues" evidence="1">
    <location>
        <begin position="15"/>
        <end position="25"/>
    </location>
</feature>
<accession>A0AAQ3MNR9</accession>
<name>A0AAQ3MNR9_VIGMU</name>
<dbReference type="AlphaFoldDB" id="A0AAQ3MNR9"/>
<gene>
    <name evidence="2" type="ORF">V8G54_033694</name>
</gene>
<feature type="region of interest" description="Disordered" evidence="1">
    <location>
        <begin position="1"/>
        <end position="25"/>
    </location>
</feature>
<dbReference type="Proteomes" id="UP001374535">
    <property type="component" value="Chromosome 10"/>
</dbReference>
<organism evidence="2 3">
    <name type="scientific">Vigna mungo</name>
    <name type="common">Black gram</name>
    <name type="synonym">Phaseolus mungo</name>
    <dbReference type="NCBI Taxonomy" id="3915"/>
    <lineage>
        <taxon>Eukaryota</taxon>
        <taxon>Viridiplantae</taxon>
        <taxon>Streptophyta</taxon>
        <taxon>Embryophyta</taxon>
        <taxon>Tracheophyta</taxon>
        <taxon>Spermatophyta</taxon>
        <taxon>Magnoliopsida</taxon>
        <taxon>eudicotyledons</taxon>
        <taxon>Gunneridae</taxon>
        <taxon>Pentapetalae</taxon>
        <taxon>rosids</taxon>
        <taxon>fabids</taxon>
        <taxon>Fabales</taxon>
        <taxon>Fabaceae</taxon>
        <taxon>Papilionoideae</taxon>
        <taxon>50 kb inversion clade</taxon>
        <taxon>NPAAA clade</taxon>
        <taxon>indigoferoid/millettioid clade</taxon>
        <taxon>Phaseoleae</taxon>
        <taxon>Vigna</taxon>
    </lineage>
</organism>
<dbReference type="EMBL" id="CP144691">
    <property type="protein sequence ID" value="WVY94606.1"/>
    <property type="molecule type" value="Genomic_DNA"/>
</dbReference>
<evidence type="ECO:0000313" key="2">
    <source>
        <dbReference type="EMBL" id="WVY94606.1"/>
    </source>
</evidence>
<evidence type="ECO:0000256" key="1">
    <source>
        <dbReference type="SAM" id="MobiDB-lite"/>
    </source>
</evidence>
<reference evidence="2 3" key="1">
    <citation type="journal article" date="2023" name="Life. Sci Alliance">
        <title>Evolutionary insights into 3D genome organization and epigenetic landscape of Vigna mungo.</title>
        <authorList>
            <person name="Junaid A."/>
            <person name="Singh B."/>
            <person name="Bhatia S."/>
        </authorList>
    </citation>
    <scope>NUCLEOTIDE SEQUENCE [LARGE SCALE GENOMIC DNA]</scope>
    <source>
        <strain evidence="2">Urdbean</strain>
    </source>
</reference>
<protein>
    <submittedName>
        <fullName evidence="2">Uncharacterized protein</fullName>
    </submittedName>
</protein>
<evidence type="ECO:0000313" key="3">
    <source>
        <dbReference type="Proteomes" id="UP001374535"/>
    </source>
</evidence>